<dbReference type="EMBL" id="MCFG01000020">
    <property type="protein sequence ID" value="ORX86516.1"/>
    <property type="molecule type" value="Genomic_DNA"/>
</dbReference>
<dbReference type="OrthoDB" id="2131706at2759"/>
<organism evidence="1 2">
    <name type="scientific">Anaeromyces robustus</name>
    <dbReference type="NCBI Taxonomy" id="1754192"/>
    <lineage>
        <taxon>Eukaryota</taxon>
        <taxon>Fungi</taxon>
        <taxon>Fungi incertae sedis</taxon>
        <taxon>Chytridiomycota</taxon>
        <taxon>Chytridiomycota incertae sedis</taxon>
        <taxon>Neocallimastigomycetes</taxon>
        <taxon>Neocallimastigales</taxon>
        <taxon>Neocallimastigaceae</taxon>
        <taxon>Anaeromyces</taxon>
    </lineage>
</organism>
<keyword evidence="2" id="KW-1185">Reference proteome</keyword>
<reference evidence="1 2" key="1">
    <citation type="submission" date="2016-08" db="EMBL/GenBank/DDBJ databases">
        <title>A Parts List for Fungal Cellulosomes Revealed by Comparative Genomics.</title>
        <authorList>
            <consortium name="DOE Joint Genome Institute"/>
            <person name="Haitjema C.H."/>
            <person name="Gilmore S.P."/>
            <person name="Henske J.K."/>
            <person name="Solomon K.V."/>
            <person name="De Groot R."/>
            <person name="Kuo A."/>
            <person name="Mondo S.J."/>
            <person name="Salamov A.A."/>
            <person name="Labutti K."/>
            <person name="Zhao Z."/>
            <person name="Chiniquy J."/>
            <person name="Barry K."/>
            <person name="Brewer H.M."/>
            <person name="Purvine S.O."/>
            <person name="Wright A.T."/>
            <person name="Boxma B."/>
            <person name="Van Alen T."/>
            <person name="Hackstein J.H."/>
            <person name="Baker S.E."/>
            <person name="Grigoriev I.V."/>
            <person name="O'Malley M.A."/>
        </authorList>
    </citation>
    <scope>NUCLEOTIDE SEQUENCE [LARGE SCALE GENOMIC DNA]</scope>
    <source>
        <strain evidence="1 2">S4</strain>
    </source>
</reference>
<protein>
    <submittedName>
        <fullName evidence="1">Uncharacterized protein</fullName>
    </submittedName>
</protein>
<sequence length="218" mass="25157">MSRNKLFTTAFNGLRSKYQTLNSKASATTANNYTTVANENGNRITANYLNNYSPYYSRMLQNTYNSFEGYQQRFVNTGSRGMFAQKESAIEEQWIYNKDRELLKIIKKKLAAKDAMTFANQQQNTIPLNIAKSVNYNPAFNTKGVRFQVRQSPLRLSEKAELLKNSSSTFYNNPMLNSRKLKLSADIQNTRANTISHQPQNQERLEKLKEKFFQAKNS</sequence>
<dbReference type="Proteomes" id="UP000193944">
    <property type="component" value="Unassembled WGS sequence"/>
</dbReference>
<evidence type="ECO:0000313" key="2">
    <source>
        <dbReference type="Proteomes" id="UP000193944"/>
    </source>
</evidence>
<reference evidence="1 2" key="2">
    <citation type="submission" date="2016-08" db="EMBL/GenBank/DDBJ databases">
        <title>Pervasive Adenine N6-methylation of Active Genes in Fungi.</title>
        <authorList>
            <consortium name="DOE Joint Genome Institute"/>
            <person name="Mondo S.J."/>
            <person name="Dannebaum R.O."/>
            <person name="Kuo R.C."/>
            <person name="Labutti K."/>
            <person name="Haridas S."/>
            <person name="Kuo A."/>
            <person name="Salamov A."/>
            <person name="Ahrendt S.R."/>
            <person name="Lipzen A."/>
            <person name="Sullivan W."/>
            <person name="Andreopoulos W.B."/>
            <person name="Clum A."/>
            <person name="Lindquist E."/>
            <person name="Daum C."/>
            <person name="Ramamoorthy G.K."/>
            <person name="Gryganskyi A."/>
            <person name="Culley D."/>
            <person name="Magnuson J.K."/>
            <person name="James T.Y."/>
            <person name="O'Malley M.A."/>
            <person name="Stajich J.E."/>
            <person name="Spatafora J.W."/>
            <person name="Visel A."/>
            <person name="Grigoriev I.V."/>
        </authorList>
    </citation>
    <scope>NUCLEOTIDE SEQUENCE [LARGE SCALE GENOMIC DNA]</scope>
    <source>
        <strain evidence="1 2">S4</strain>
    </source>
</reference>
<proteinExistence type="predicted"/>
<gene>
    <name evidence="1" type="ORF">BCR32DRAFT_324922</name>
</gene>
<comment type="caution">
    <text evidence="1">The sequence shown here is derived from an EMBL/GenBank/DDBJ whole genome shotgun (WGS) entry which is preliminary data.</text>
</comment>
<accession>A0A1Y1XLX6</accession>
<name>A0A1Y1XLX6_9FUNG</name>
<dbReference type="AlphaFoldDB" id="A0A1Y1XLX6"/>
<evidence type="ECO:0000313" key="1">
    <source>
        <dbReference type="EMBL" id="ORX86516.1"/>
    </source>
</evidence>